<reference evidence="2" key="1">
    <citation type="submission" date="2019-05" db="EMBL/GenBank/DDBJ databases">
        <title>Annotation for the trematode Fasciolopsis buski.</title>
        <authorList>
            <person name="Choi Y.-J."/>
        </authorList>
    </citation>
    <scope>NUCLEOTIDE SEQUENCE</scope>
    <source>
        <strain evidence="2">HT</strain>
        <tissue evidence="2">Whole worm</tissue>
    </source>
</reference>
<proteinExistence type="predicted"/>
<keyword evidence="1" id="KW-0175">Coiled coil</keyword>
<dbReference type="AlphaFoldDB" id="A0A8E0VHA0"/>
<organism evidence="2 3">
    <name type="scientific">Fasciolopsis buskii</name>
    <dbReference type="NCBI Taxonomy" id="27845"/>
    <lineage>
        <taxon>Eukaryota</taxon>
        <taxon>Metazoa</taxon>
        <taxon>Spiralia</taxon>
        <taxon>Lophotrochozoa</taxon>
        <taxon>Platyhelminthes</taxon>
        <taxon>Trematoda</taxon>
        <taxon>Digenea</taxon>
        <taxon>Plagiorchiida</taxon>
        <taxon>Echinostomata</taxon>
        <taxon>Echinostomatoidea</taxon>
        <taxon>Fasciolidae</taxon>
        <taxon>Fasciolopsis</taxon>
    </lineage>
</organism>
<gene>
    <name evidence="2" type="ORF">FBUS_07166</name>
</gene>
<dbReference type="Proteomes" id="UP000728185">
    <property type="component" value="Unassembled WGS sequence"/>
</dbReference>
<dbReference type="EMBL" id="LUCM01007694">
    <property type="protein sequence ID" value="KAA0189500.1"/>
    <property type="molecule type" value="Genomic_DNA"/>
</dbReference>
<keyword evidence="3" id="KW-1185">Reference proteome</keyword>
<evidence type="ECO:0000313" key="2">
    <source>
        <dbReference type="EMBL" id="KAA0189500.1"/>
    </source>
</evidence>
<evidence type="ECO:0000256" key="1">
    <source>
        <dbReference type="SAM" id="Coils"/>
    </source>
</evidence>
<dbReference type="OrthoDB" id="6275155at2759"/>
<name>A0A8E0VHA0_9TREM</name>
<feature type="coiled-coil region" evidence="1">
    <location>
        <begin position="71"/>
        <end position="147"/>
    </location>
</feature>
<feature type="coiled-coil region" evidence="1">
    <location>
        <begin position="201"/>
        <end position="238"/>
    </location>
</feature>
<sequence>MMFKVHTDRKEAEERTANVTKDVNALKERLSTMYSSTEAMISNAENFSTMYGNLTKELFDELAGKIQYAKLNITNTEAKKLASELDEIAKQLESRAQEILTETDSDRRESRKLLEQAEMVRDNAIDFKQQISQLKEAENIYEELTKHPILTHAEDSVILNQLTQLNESISGLEAEKGIFSRESSAQADQAREASEKALKLLANANMARKDSADTLRELENMDISFKQLEEKLTELDRLMKKIDIGDKKPDESTDEEDSTPTLVDPTKLMQEVQNYTTGLEKDTEEIKVITANLKRLETESATLQQGMKNYVIQFNQMAEHLSRHTKYHRTCK</sequence>
<evidence type="ECO:0000313" key="3">
    <source>
        <dbReference type="Proteomes" id="UP000728185"/>
    </source>
</evidence>
<accession>A0A8E0VHA0</accession>
<comment type="caution">
    <text evidence="2">The sequence shown here is derived from an EMBL/GenBank/DDBJ whole genome shotgun (WGS) entry which is preliminary data.</text>
</comment>
<protein>
    <submittedName>
        <fullName evidence="2">Laminin beta chain</fullName>
    </submittedName>
</protein>